<accession>A0A0X2NIW5</accession>
<dbReference type="PROSITE" id="PS00061">
    <property type="entry name" value="ADH_SHORT"/>
    <property type="match status" value="1"/>
</dbReference>
<dbReference type="GO" id="GO:0016020">
    <property type="term" value="C:membrane"/>
    <property type="evidence" value="ECO:0007669"/>
    <property type="project" value="TreeGrafter"/>
</dbReference>
<dbReference type="PRINTS" id="PR00081">
    <property type="entry name" value="GDHRDH"/>
</dbReference>
<dbReference type="InterPro" id="IPR002347">
    <property type="entry name" value="SDR_fam"/>
</dbReference>
<reference evidence="4" key="1">
    <citation type="submission" date="2015-11" db="EMBL/GenBank/DDBJ databases">
        <authorList>
            <person name="Dugat-Bony E."/>
        </authorList>
    </citation>
    <scope>NUCLEOTIDE SEQUENCE [LARGE SCALE GENOMIC DNA]</scope>
    <source>
        <strain evidence="4">Mu292</strain>
    </source>
</reference>
<proteinExistence type="inferred from homology"/>
<dbReference type="PANTHER" id="PTHR44196">
    <property type="entry name" value="DEHYDROGENASE/REDUCTASE SDR FAMILY MEMBER 7B"/>
    <property type="match status" value="1"/>
</dbReference>
<dbReference type="Pfam" id="PF00106">
    <property type="entry name" value="adh_short"/>
    <property type="match status" value="1"/>
</dbReference>
<dbReference type="NCBIfam" id="NF005881">
    <property type="entry name" value="PRK07832.1"/>
    <property type="match status" value="1"/>
</dbReference>
<protein>
    <submittedName>
        <fullName evidence="3">Short-chain dehydrogenases of various substrate specificities</fullName>
    </submittedName>
</protein>
<dbReference type="Gene3D" id="3.40.50.720">
    <property type="entry name" value="NAD(P)-binding Rossmann-like Domain"/>
    <property type="match status" value="1"/>
</dbReference>
<dbReference type="SUPFAM" id="SSF51735">
    <property type="entry name" value="NAD(P)-binding Rossmann-fold domains"/>
    <property type="match status" value="1"/>
</dbReference>
<dbReference type="OrthoDB" id="335726at2"/>
<dbReference type="AlphaFoldDB" id="A0A0X2NIW5"/>
<dbReference type="InterPro" id="IPR036291">
    <property type="entry name" value="NAD(P)-bd_dom_sf"/>
</dbReference>
<keyword evidence="4" id="KW-1185">Reference proteome</keyword>
<keyword evidence="2" id="KW-0560">Oxidoreductase</keyword>
<evidence type="ECO:0000313" key="4">
    <source>
        <dbReference type="Proteomes" id="UP000182498"/>
    </source>
</evidence>
<evidence type="ECO:0000313" key="3">
    <source>
        <dbReference type="EMBL" id="CUU65416.1"/>
    </source>
</evidence>
<comment type="similarity">
    <text evidence="1">Belongs to the short-chain dehydrogenases/reductases (SDR) family.</text>
</comment>
<dbReference type="PANTHER" id="PTHR44196:SF1">
    <property type="entry name" value="DEHYDROGENASE_REDUCTASE SDR FAMILY MEMBER 7B"/>
    <property type="match status" value="1"/>
</dbReference>
<name>A0A0X2NIW5_9CORY</name>
<dbReference type="InterPro" id="IPR020904">
    <property type="entry name" value="Sc_DH/Rdtase_CS"/>
</dbReference>
<evidence type="ECO:0000256" key="1">
    <source>
        <dbReference type="ARBA" id="ARBA00006484"/>
    </source>
</evidence>
<dbReference type="RefSeq" id="WP_073883632.1">
    <property type="nucleotide sequence ID" value="NZ_DAMBUN010000013.1"/>
</dbReference>
<dbReference type="Proteomes" id="UP000182498">
    <property type="component" value="Unassembled WGS sequence"/>
</dbReference>
<dbReference type="EMBL" id="FAUH01000004">
    <property type="protein sequence ID" value="CUU65416.1"/>
    <property type="molecule type" value="Genomic_DNA"/>
</dbReference>
<evidence type="ECO:0000256" key="2">
    <source>
        <dbReference type="ARBA" id="ARBA00023002"/>
    </source>
</evidence>
<organism evidence="3 4">
    <name type="scientific">Corynebacterium variabile</name>
    <dbReference type="NCBI Taxonomy" id="1727"/>
    <lineage>
        <taxon>Bacteria</taxon>
        <taxon>Bacillati</taxon>
        <taxon>Actinomycetota</taxon>
        <taxon>Actinomycetes</taxon>
        <taxon>Mycobacteriales</taxon>
        <taxon>Corynebacteriaceae</taxon>
        <taxon>Corynebacterium</taxon>
    </lineage>
</organism>
<sequence>MGGNDGSNGYSVVTGAASGIGREVARTLAGEGRRLALTDRDEEGLASLRTELEDATPGSVVDVSALDVTDHEAVSSWGAALVDAHGAPEEVFHVAGIAIWGDPTTLPHDKWTKVIEVNLIGTVNVVESLVPPMSTAPALTGREGRRLFGLLPGRKRSRHLCCVSSAAGFLGLPWHGAYAASKGGVLGLCEVLRFDLASSGIAVHCAVPGAVDTPLVRTIDIDGVDQSKPRVAKAKSLFQGIAVTPEEAASSIVGGVRKGRYLLYTSPDIRVGRWAQVNMPWAYRGVMRLLNRGLRWAAKDTPGTGAPGSPG</sequence>
<dbReference type="GO" id="GO:0016491">
    <property type="term" value="F:oxidoreductase activity"/>
    <property type="evidence" value="ECO:0007669"/>
    <property type="project" value="UniProtKB-KW"/>
</dbReference>
<gene>
    <name evidence="3" type="ORF">CVAR292_00735</name>
</gene>